<dbReference type="PROSITE" id="PS50042">
    <property type="entry name" value="CNMP_BINDING_3"/>
    <property type="match status" value="2"/>
</dbReference>
<sequence length="574" mass="67466">MQQKVHLKSLDDASEDPHLHEAIKLFLTMNKENHTREELYFILQRMEELPYFKQFVAEKLQKGTQRNDILELCSRLRMEYFKGGEVLFQENDPSNDKLYIIFYGDVMLMRLKKMDQLMSLQRQNSEAAPQIQNQQQQFKISTILTAKKLTHKIIKHHNHHKESCINHEDKKRLEQQYGECMRILGEGNGFGEKALAENIPRTLTVACFSLESFIVVLKKDDFLMYQMTFEKTKKEKQQLMFNIFKNVNNEYSSQRLESMIYSCQTIQYDRATQLTSEDESGDSFYIIISGDVTVFKKVDNKNIPLCIVSQGHLLGEEIVINKSGNYEFTSQVTSLQALVIVIDSQEFIHKFPEECRIQIEHDYKQKSRNRQNLLKLLCQKKKIDQATIGVQKDQILKLAEIDHYYVSNRSSFNSAKKNDLKLNQNFLMLYSNPSVQNYCIQSIVENEKVFSSMQLNLNINNNQNQNEPNEFNLGNLSKDYLKRRKFLFQSKLNQKLPLQNFLKPSYKVLPMSVKRDVIKNYKFNNKRIHYPSSVNIINYASPITQNKSNSKFIQYDCRESSTNIYTQFDDKQSI</sequence>
<dbReference type="GO" id="GO:0030552">
    <property type="term" value="F:cAMP binding"/>
    <property type="evidence" value="ECO:0007669"/>
    <property type="project" value="TreeGrafter"/>
</dbReference>
<dbReference type="Pfam" id="PF00027">
    <property type="entry name" value="cNMP_binding"/>
    <property type="match status" value="1"/>
</dbReference>
<gene>
    <name evidence="2" type="ORF">PSON_ATCC_30995.1.T0720044</name>
</gene>
<dbReference type="GO" id="GO:0005829">
    <property type="term" value="C:cytosol"/>
    <property type="evidence" value="ECO:0007669"/>
    <property type="project" value="TreeGrafter"/>
</dbReference>
<dbReference type="GO" id="GO:0004862">
    <property type="term" value="F:cAMP-dependent protein kinase inhibitor activity"/>
    <property type="evidence" value="ECO:0007669"/>
    <property type="project" value="TreeGrafter"/>
</dbReference>
<dbReference type="InterPro" id="IPR050503">
    <property type="entry name" value="cAMP-dep_PK_reg_su-like"/>
</dbReference>
<feature type="domain" description="Cyclic nucleotide-binding" evidence="1">
    <location>
        <begin position="184"/>
        <end position="205"/>
    </location>
</feature>
<dbReference type="Proteomes" id="UP000692954">
    <property type="component" value="Unassembled WGS sequence"/>
</dbReference>
<feature type="domain" description="Cyclic nucleotide-binding" evidence="1">
    <location>
        <begin position="247"/>
        <end position="347"/>
    </location>
</feature>
<dbReference type="GO" id="GO:0005952">
    <property type="term" value="C:cAMP-dependent protein kinase complex"/>
    <property type="evidence" value="ECO:0007669"/>
    <property type="project" value="InterPro"/>
</dbReference>
<evidence type="ECO:0000313" key="2">
    <source>
        <dbReference type="EMBL" id="CAD8099494.1"/>
    </source>
</evidence>
<evidence type="ECO:0000259" key="1">
    <source>
        <dbReference type="PROSITE" id="PS50042"/>
    </source>
</evidence>
<dbReference type="PANTHER" id="PTHR11635">
    <property type="entry name" value="CAMP-DEPENDENT PROTEIN KINASE REGULATORY CHAIN"/>
    <property type="match status" value="1"/>
</dbReference>
<comment type="caution">
    <text evidence="2">The sequence shown here is derived from an EMBL/GenBank/DDBJ whole genome shotgun (WGS) entry which is preliminary data.</text>
</comment>
<dbReference type="InterPro" id="IPR000595">
    <property type="entry name" value="cNMP-bd_dom"/>
</dbReference>
<protein>
    <recommendedName>
        <fullName evidence="1">Cyclic nucleotide-binding domain-containing protein</fullName>
    </recommendedName>
</protein>
<accession>A0A8S1P9B1</accession>
<name>A0A8S1P9B1_9CILI</name>
<dbReference type="GO" id="GO:0034236">
    <property type="term" value="F:protein kinase A catalytic subunit binding"/>
    <property type="evidence" value="ECO:0007669"/>
    <property type="project" value="TreeGrafter"/>
</dbReference>
<dbReference type="EMBL" id="CAJJDN010000072">
    <property type="protein sequence ID" value="CAD8099494.1"/>
    <property type="molecule type" value="Genomic_DNA"/>
</dbReference>
<dbReference type="CDD" id="cd00038">
    <property type="entry name" value="CAP_ED"/>
    <property type="match status" value="1"/>
</dbReference>
<reference evidence="2" key="1">
    <citation type="submission" date="2021-01" db="EMBL/GenBank/DDBJ databases">
        <authorList>
            <consortium name="Genoscope - CEA"/>
            <person name="William W."/>
        </authorList>
    </citation>
    <scope>NUCLEOTIDE SEQUENCE</scope>
</reference>
<keyword evidence="3" id="KW-1185">Reference proteome</keyword>
<evidence type="ECO:0000313" key="3">
    <source>
        <dbReference type="Proteomes" id="UP000692954"/>
    </source>
</evidence>
<dbReference type="PANTHER" id="PTHR11635:SF152">
    <property type="entry name" value="CAMP-DEPENDENT PROTEIN KINASE TYPE I REGULATORY SUBUNIT-RELATED"/>
    <property type="match status" value="1"/>
</dbReference>
<proteinExistence type="predicted"/>
<organism evidence="2 3">
    <name type="scientific">Paramecium sonneborni</name>
    <dbReference type="NCBI Taxonomy" id="65129"/>
    <lineage>
        <taxon>Eukaryota</taxon>
        <taxon>Sar</taxon>
        <taxon>Alveolata</taxon>
        <taxon>Ciliophora</taxon>
        <taxon>Intramacronucleata</taxon>
        <taxon>Oligohymenophorea</taxon>
        <taxon>Peniculida</taxon>
        <taxon>Parameciidae</taxon>
        <taxon>Paramecium</taxon>
    </lineage>
</organism>
<dbReference type="OrthoDB" id="289959at2759"/>
<dbReference type="AlphaFoldDB" id="A0A8S1P9B1"/>